<reference evidence="2" key="1">
    <citation type="submission" date="2014-09" db="EMBL/GenBank/DDBJ databases">
        <authorList>
            <person name="Magalhaes I.L.F."/>
            <person name="Oliveira U."/>
            <person name="Santos F.R."/>
            <person name="Vidigal T.H.D.A."/>
            <person name="Brescovit A.D."/>
            <person name="Santos A.J."/>
        </authorList>
    </citation>
    <scope>NUCLEOTIDE SEQUENCE</scope>
    <source>
        <tissue evidence="2">Shoot tissue taken approximately 20 cm above the soil surface</tissue>
    </source>
</reference>
<name>A0A0A9BAV7_ARUDO</name>
<dbReference type="EMBL" id="GBRH01241458">
    <property type="protein sequence ID" value="JAD56437.1"/>
    <property type="molecule type" value="Transcribed_RNA"/>
</dbReference>
<evidence type="ECO:0000313" key="2">
    <source>
        <dbReference type="EMBL" id="JAD56437.1"/>
    </source>
</evidence>
<protein>
    <submittedName>
        <fullName evidence="2">Uncharacterized protein</fullName>
    </submittedName>
</protein>
<feature type="region of interest" description="Disordered" evidence="1">
    <location>
        <begin position="1"/>
        <end position="30"/>
    </location>
</feature>
<reference evidence="2" key="2">
    <citation type="journal article" date="2015" name="Data Brief">
        <title>Shoot transcriptome of the giant reed, Arundo donax.</title>
        <authorList>
            <person name="Barrero R.A."/>
            <person name="Guerrero F.D."/>
            <person name="Moolhuijzen P."/>
            <person name="Goolsby J.A."/>
            <person name="Tidwell J."/>
            <person name="Bellgard S.E."/>
            <person name="Bellgard M.I."/>
        </authorList>
    </citation>
    <scope>NUCLEOTIDE SEQUENCE</scope>
    <source>
        <tissue evidence="2">Shoot tissue taken approximately 20 cm above the soil surface</tissue>
    </source>
</reference>
<sequence length="30" mass="3378">MREGRSRRTPPLGDGGGEAKRRRNRSCCMS</sequence>
<feature type="compositionally biased region" description="Basic residues" evidence="1">
    <location>
        <begin position="20"/>
        <end position="30"/>
    </location>
</feature>
<organism evidence="2">
    <name type="scientific">Arundo donax</name>
    <name type="common">Giant reed</name>
    <name type="synonym">Donax arundinaceus</name>
    <dbReference type="NCBI Taxonomy" id="35708"/>
    <lineage>
        <taxon>Eukaryota</taxon>
        <taxon>Viridiplantae</taxon>
        <taxon>Streptophyta</taxon>
        <taxon>Embryophyta</taxon>
        <taxon>Tracheophyta</taxon>
        <taxon>Spermatophyta</taxon>
        <taxon>Magnoliopsida</taxon>
        <taxon>Liliopsida</taxon>
        <taxon>Poales</taxon>
        <taxon>Poaceae</taxon>
        <taxon>PACMAD clade</taxon>
        <taxon>Arundinoideae</taxon>
        <taxon>Arundineae</taxon>
        <taxon>Arundo</taxon>
    </lineage>
</organism>
<evidence type="ECO:0000256" key="1">
    <source>
        <dbReference type="SAM" id="MobiDB-lite"/>
    </source>
</evidence>
<dbReference type="AlphaFoldDB" id="A0A0A9BAV7"/>
<proteinExistence type="predicted"/>
<accession>A0A0A9BAV7</accession>